<dbReference type="EMBL" id="CP144697">
    <property type="protein sequence ID" value="WVZ15986.1"/>
    <property type="molecule type" value="Genomic_DNA"/>
</dbReference>
<dbReference type="AlphaFoldDB" id="A0AAQ3NT48"/>
<proteinExistence type="predicted"/>
<name>A0AAQ3NT48_VIGMU</name>
<reference evidence="1 2" key="1">
    <citation type="journal article" date="2023" name="Life. Sci Alliance">
        <title>Evolutionary insights into 3D genome organization and epigenetic landscape of Vigna mungo.</title>
        <authorList>
            <person name="Junaid A."/>
            <person name="Singh B."/>
            <person name="Bhatia S."/>
        </authorList>
    </citation>
    <scope>NUCLEOTIDE SEQUENCE [LARGE SCALE GENOMIC DNA]</scope>
    <source>
        <strain evidence="1">Urdbean</strain>
    </source>
</reference>
<accession>A0AAQ3NT48</accession>
<protein>
    <submittedName>
        <fullName evidence="1">Uncharacterized protein</fullName>
    </submittedName>
</protein>
<organism evidence="1 2">
    <name type="scientific">Vigna mungo</name>
    <name type="common">Black gram</name>
    <name type="synonym">Phaseolus mungo</name>
    <dbReference type="NCBI Taxonomy" id="3915"/>
    <lineage>
        <taxon>Eukaryota</taxon>
        <taxon>Viridiplantae</taxon>
        <taxon>Streptophyta</taxon>
        <taxon>Embryophyta</taxon>
        <taxon>Tracheophyta</taxon>
        <taxon>Spermatophyta</taxon>
        <taxon>Magnoliopsida</taxon>
        <taxon>eudicotyledons</taxon>
        <taxon>Gunneridae</taxon>
        <taxon>Pentapetalae</taxon>
        <taxon>rosids</taxon>
        <taxon>fabids</taxon>
        <taxon>Fabales</taxon>
        <taxon>Fabaceae</taxon>
        <taxon>Papilionoideae</taxon>
        <taxon>50 kb inversion clade</taxon>
        <taxon>NPAAA clade</taxon>
        <taxon>indigoferoid/millettioid clade</taxon>
        <taxon>Phaseoleae</taxon>
        <taxon>Vigna</taxon>
    </lineage>
</organism>
<dbReference type="Proteomes" id="UP001374535">
    <property type="component" value="Chromosome 4"/>
</dbReference>
<evidence type="ECO:0000313" key="2">
    <source>
        <dbReference type="Proteomes" id="UP001374535"/>
    </source>
</evidence>
<evidence type="ECO:0000313" key="1">
    <source>
        <dbReference type="EMBL" id="WVZ15986.1"/>
    </source>
</evidence>
<gene>
    <name evidence="1" type="ORF">V8G54_013552</name>
</gene>
<keyword evidence="2" id="KW-1185">Reference proteome</keyword>
<sequence>MANDETMSYANFPLHSLPHCFSFYLANKNLTRGLPYWGNLPLHLRHDFALLSYAIMSQECEKGRVALLQVMAHLDDGDDAREDWRWWRMALLQGSLRDEGATTERLRRLRVRRNIRDLGFRLAVVLNWLVQTGCASSGTVFLDLSEFQVILGMPWMIREEEERAPLFGFFAGDGAREAKPWLLCRIR</sequence>